<reference evidence="1 2" key="1">
    <citation type="journal article" date="2018" name="Nat. Biotechnol.">
        <title>A standardized bacterial taxonomy based on genome phylogeny substantially revises the tree of life.</title>
        <authorList>
            <person name="Parks D.H."/>
            <person name="Chuvochina M."/>
            <person name="Waite D.W."/>
            <person name="Rinke C."/>
            <person name="Skarshewski A."/>
            <person name="Chaumeil P.A."/>
            <person name="Hugenholtz P."/>
        </authorList>
    </citation>
    <scope>NUCLEOTIDE SEQUENCE [LARGE SCALE GENOMIC DNA]</scope>
    <source>
        <strain evidence="1">UBA9669</strain>
    </source>
</reference>
<dbReference type="EMBL" id="DPVE01000112">
    <property type="protein sequence ID" value="HCK29786.1"/>
    <property type="molecule type" value="Genomic_DNA"/>
</dbReference>
<dbReference type="Proteomes" id="UP000263596">
    <property type="component" value="Unassembled WGS sequence"/>
</dbReference>
<protein>
    <submittedName>
        <fullName evidence="1">Uncharacterized protein</fullName>
    </submittedName>
</protein>
<gene>
    <name evidence="1" type="ORF">DHW29_06075</name>
</gene>
<name>A0A3D2SK11_9GAMM</name>
<comment type="caution">
    <text evidence="1">The sequence shown here is derived from an EMBL/GenBank/DDBJ whole genome shotgun (WGS) entry which is preliminary data.</text>
</comment>
<evidence type="ECO:0000313" key="1">
    <source>
        <dbReference type="EMBL" id="HCK29786.1"/>
    </source>
</evidence>
<sequence>MEKNRTVQKPLIVQTELGLEKQCIACKEFFPLDKEFWWHNGHTKKNGEKSWCAACKSCYNTYYKRRNNLSRSNNYKSDWEKNI</sequence>
<organism evidence="1 2">
    <name type="scientific">Acinetobacter ursingii</name>
    <dbReference type="NCBI Taxonomy" id="108980"/>
    <lineage>
        <taxon>Bacteria</taxon>
        <taxon>Pseudomonadati</taxon>
        <taxon>Pseudomonadota</taxon>
        <taxon>Gammaproteobacteria</taxon>
        <taxon>Moraxellales</taxon>
        <taxon>Moraxellaceae</taxon>
        <taxon>Acinetobacter</taxon>
    </lineage>
</organism>
<accession>A0A3D2SK11</accession>
<proteinExistence type="predicted"/>
<evidence type="ECO:0000313" key="2">
    <source>
        <dbReference type="Proteomes" id="UP000263596"/>
    </source>
</evidence>
<dbReference type="AlphaFoldDB" id="A0A3D2SK11"/>